<dbReference type="KEGG" id="ajg:KKR91_04390"/>
<dbReference type="RefSeq" id="WP_210230181.1">
    <property type="nucleotide sequence ID" value="NZ_CP076022.1"/>
</dbReference>
<evidence type="ECO:0000256" key="1">
    <source>
        <dbReference type="SAM" id="MobiDB-lite"/>
    </source>
</evidence>
<gene>
    <name evidence="2" type="ORF">KKR91_04390</name>
</gene>
<evidence type="ECO:0000313" key="2">
    <source>
        <dbReference type="EMBL" id="QWC10862.1"/>
    </source>
</evidence>
<dbReference type="Proteomes" id="UP000676885">
    <property type="component" value="Chromosome"/>
</dbReference>
<organism evidence="2 3">
    <name type="scientific">Arthrobacter jiangjiafuii</name>
    <dbReference type="NCBI Taxonomy" id="2817475"/>
    <lineage>
        <taxon>Bacteria</taxon>
        <taxon>Bacillati</taxon>
        <taxon>Actinomycetota</taxon>
        <taxon>Actinomycetes</taxon>
        <taxon>Micrococcales</taxon>
        <taxon>Micrococcaceae</taxon>
        <taxon>Arthrobacter</taxon>
    </lineage>
</organism>
<keyword evidence="3" id="KW-1185">Reference proteome</keyword>
<accession>A0A975R137</accession>
<sequence length="63" mass="6593">MEIGKQQIIDFLKKRGDGDKAGQAESDLPDQVDTERDSGLLGKLGINPKDLMGKIPGLGGIGG</sequence>
<dbReference type="EMBL" id="CP076022">
    <property type="protein sequence ID" value="QWC10862.1"/>
    <property type="molecule type" value="Genomic_DNA"/>
</dbReference>
<reference evidence="2 3" key="1">
    <citation type="submission" date="2021-05" db="EMBL/GenBank/DDBJ databases">
        <title>Novel species in genus Arthrobacter.</title>
        <authorList>
            <person name="Zhang G."/>
        </authorList>
    </citation>
    <scope>NUCLEOTIDE SEQUENCE [LARGE SCALE GENOMIC DNA]</scope>
    <source>
        <strain evidence="3">zg-ZUI227</strain>
    </source>
</reference>
<dbReference type="AlphaFoldDB" id="A0A975R137"/>
<name>A0A975R137_9MICC</name>
<feature type="region of interest" description="Disordered" evidence="1">
    <location>
        <begin position="14"/>
        <end position="41"/>
    </location>
</feature>
<evidence type="ECO:0000313" key="3">
    <source>
        <dbReference type="Proteomes" id="UP000676885"/>
    </source>
</evidence>
<protein>
    <submittedName>
        <fullName evidence="2">Uncharacterized protein</fullName>
    </submittedName>
</protein>
<proteinExistence type="predicted"/>